<dbReference type="InterPro" id="IPR029033">
    <property type="entry name" value="His_PPase_superfam"/>
</dbReference>
<dbReference type="EMBL" id="JAALHA020000008">
    <property type="protein sequence ID" value="MDR9896446.1"/>
    <property type="molecule type" value="Genomic_DNA"/>
</dbReference>
<dbReference type="SUPFAM" id="SSF53254">
    <property type="entry name" value="Phosphoglycerate mutase-like"/>
    <property type="match status" value="1"/>
</dbReference>
<dbReference type="GO" id="GO:0005737">
    <property type="term" value="C:cytoplasm"/>
    <property type="evidence" value="ECO:0007669"/>
    <property type="project" value="TreeGrafter"/>
</dbReference>
<dbReference type="PANTHER" id="PTHR48100">
    <property type="entry name" value="BROAD-SPECIFICITY PHOSPHATASE YOR283W-RELATED"/>
    <property type="match status" value="1"/>
</dbReference>
<dbReference type="PROSITE" id="PS51318">
    <property type="entry name" value="TAT"/>
    <property type="match status" value="1"/>
</dbReference>
<evidence type="ECO:0000313" key="3">
    <source>
        <dbReference type="EMBL" id="MDR9896446.1"/>
    </source>
</evidence>
<feature type="site" description="Transition state stabilizer" evidence="1">
    <location>
        <position position="187"/>
    </location>
</feature>
<organism evidence="3 4">
    <name type="scientific">Aetokthonos hydrillicola Thurmond2011</name>
    <dbReference type="NCBI Taxonomy" id="2712845"/>
    <lineage>
        <taxon>Bacteria</taxon>
        <taxon>Bacillati</taxon>
        <taxon>Cyanobacteriota</taxon>
        <taxon>Cyanophyceae</taxon>
        <taxon>Nostocales</taxon>
        <taxon>Hapalosiphonaceae</taxon>
        <taxon>Aetokthonos</taxon>
    </lineage>
</organism>
<dbReference type="PANTHER" id="PTHR48100:SF1">
    <property type="entry name" value="HISTIDINE PHOSPHATASE FAMILY PROTEIN-RELATED"/>
    <property type="match status" value="1"/>
</dbReference>
<dbReference type="InterPro" id="IPR050275">
    <property type="entry name" value="PGM_Phosphatase"/>
</dbReference>
<reference evidence="4" key="1">
    <citation type="journal article" date="2021" name="Science">
        <title>Hunting the eagle killer: A cyanobacterial neurotoxin causes vacuolar myelinopathy.</title>
        <authorList>
            <person name="Breinlinger S."/>
            <person name="Phillips T.J."/>
            <person name="Haram B.N."/>
            <person name="Mares J."/>
            <person name="Martinez Yerena J.A."/>
            <person name="Hrouzek P."/>
            <person name="Sobotka R."/>
            <person name="Henderson W.M."/>
            <person name="Schmieder P."/>
            <person name="Williams S.M."/>
            <person name="Lauderdale J.D."/>
            <person name="Wilde H.D."/>
            <person name="Gerrin W."/>
            <person name="Kust A."/>
            <person name="Washington J.W."/>
            <person name="Wagner C."/>
            <person name="Geier B."/>
            <person name="Liebeke M."/>
            <person name="Enke H."/>
            <person name="Niedermeyer T.H.J."/>
            <person name="Wilde S.B."/>
        </authorList>
    </citation>
    <scope>NUCLEOTIDE SEQUENCE [LARGE SCALE GENOMIC DNA]</scope>
    <source>
        <strain evidence="4">Thurmond2011</strain>
    </source>
</reference>
<feature type="transmembrane region" description="Helical" evidence="2">
    <location>
        <begin position="181"/>
        <end position="199"/>
    </location>
</feature>
<dbReference type="Pfam" id="PF00300">
    <property type="entry name" value="His_Phos_1"/>
    <property type="match status" value="1"/>
</dbReference>
<proteinExistence type="predicted"/>
<evidence type="ECO:0000313" key="4">
    <source>
        <dbReference type="Proteomes" id="UP000667802"/>
    </source>
</evidence>
<dbReference type="InterPro" id="IPR013078">
    <property type="entry name" value="His_Pase_superF_clade-1"/>
</dbReference>
<evidence type="ECO:0000256" key="1">
    <source>
        <dbReference type="PIRSR" id="PIRSR613078-3"/>
    </source>
</evidence>
<gene>
    <name evidence="3" type="ORF">G7B40_018040</name>
</gene>
<evidence type="ECO:0000256" key="2">
    <source>
        <dbReference type="SAM" id="Phobius"/>
    </source>
</evidence>
<dbReference type="RefSeq" id="WP_208340361.1">
    <property type="nucleotide sequence ID" value="NZ_CAWQFN010000651.1"/>
</dbReference>
<dbReference type="SMART" id="SM00855">
    <property type="entry name" value="PGAM"/>
    <property type="match status" value="1"/>
</dbReference>
<name>A0AAP5I7U6_9CYAN</name>
<keyword evidence="2" id="KW-0812">Transmembrane</keyword>
<dbReference type="AlphaFoldDB" id="A0AAP5I7U6"/>
<dbReference type="CDD" id="cd07067">
    <property type="entry name" value="HP_PGM_like"/>
    <property type="match status" value="1"/>
</dbReference>
<sequence>MKRLNRRTIIKAISAAPAFVGLSALLSKAKAGDGSRFEVWFIRHGESEINVLPPQSNLPLDEGVTYPLTLKGIQQVKDLASSIKDIDVSAIFTSTRLRTVQTADALSFEKNIQLQLAPQIVEVNFGTTTSQPQILQILSDWLLNGLYDTKAPGGESYNDQRERFIPFVTQTIEQYSSTPKVLIFVAHGAILATMLPLLFKNVSGQFSLANILPNTGIVKGKLVHGRLVCTDWNGKKPQ</sequence>
<comment type="caution">
    <text evidence="3">The sequence shown here is derived from an EMBL/GenBank/DDBJ whole genome shotgun (WGS) entry which is preliminary data.</text>
</comment>
<keyword evidence="2" id="KW-0472">Membrane</keyword>
<dbReference type="InterPro" id="IPR006311">
    <property type="entry name" value="TAT_signal"/>
</dbReference>
<dbReference type="Proteomes" id="UP000667802">
    <property type="component" value="Unassembled WGS sequence"/>
</dbReference>
<keyword evidence="2" id="KW-1133">Transmembrane helix</keyword>
<keyword evidence="4" id="KW-1185">Reference proteome</keyword>
<dbReference type="Gene3D" id="3.40.50.1240">
    <property type="entry name" value="Phosphoglycerate mutase-like"/>
    <property type="match status" value="1"/>
</dbReference>
<dbReference type="GO" id="GO:0016791">
    <property type="term" value="F:phosphatase activity"/>
    <property type="evidence" value="ECO:0007669"/>
    <property type="project" value="TreeGrafter"/>
</dbReference>
<protein>
    <submittedName>
        <fullName evidence="3">Histidine phosphatase family protein</fullName>
    </submittedName>
</protein>
<accession>A0AAP5I7U6</accession>